<comment type="caution">
    <text evidence="1">The sequence shown here is derived from an EMBL/GenBank/DDBJ whole genome shotgun (WGS) entry which is preliminary data.</text>
</comment>
<keyword evidence="2" id="KW-1185">Reference proteome</keyword>
<sequence>MEFTSNAENSASLPVANWGLRDYWHNGMHIPHPQLGWFPLSVKGGVICHWSMTSPHDYYQFLKDGYHSDYEFDQARGRLPCRMHLCLVCKSIFDAGYNTTVSHCDSITHRNRLTEVLDLDGPLQSGMSASSPENRLALQLESIGIDKSQSLYNEIPKAAFRDQRPSFSPSHSPSSSTSSNTSAASTPSVDLSSMFTKALRVSPDSETEYNNLLRAMKFMGLK</sequence>
<proteinExistence type="predicted"/>
<organism evidence="1 2">
    <name type="scientific">Irpex rosettiformis</name>
    <dbReference type="NCBI Taxonomy" id="378272"/>
    <lineage>
        <taxon>Eukaryota</taxon>
        <taxon>Fungi</taxon>
        <taxon>Dikarya</taxon>
        <taxon>Basidiomycota</taxon>
        <taxon>Agaricomycotina</taxon>
        <taxon>Agaricomycetes</taxon>
        <taxon>Polyporales</taxon>
        <taxon>Irpicaceae</taxon>
        <taxon>Irpex</taxon>
    </lineage>
</organism>
<protein>
    <submittedName>
        <fullName evidence="1">Uncharacterized protein</fullName>
    </submittedName>
</protein>
<accession>A0ACB8TVX9</accession>
<name>A0ACB8TVX9_9APHY</name>
<evidence type="ECO:0000313" key="1">
    <source>
        <dbReference type="EMBL" id="KAI0086232.1"/>
    </source>
</evidence>
<dbReference type="EMBL" id="MU274925">
    <property type="protein sequence ID" value="KAI0086232.1"/>
    <property type="molecule type" value="Genomic_DNA"/>
</dbReference>
<gene>
    <name evidence="1" type="ORF">BDY19DRAFT_369021</name>
</gene>
<reference evidence="1" key="1">
    <citation type="journal article" date="2021" name="Environ. Microbiol.">
        <title>Gene family expansions and transcriptome signatures uncover fungal adaptations to wood decay.</title>
        <authorList>
            <person name="Hage H."/>
            <person name="Miyauchi S."/>
            <person name="Viragh M."/>
            <person name="Drula E."/>
            <person name="Min B."/>
            <person name="Chaduli D."/>
            <person name="Navarro D."/>
            <person name="Favel A."/>
            <person name="Norest M."/>
            <person name="Lesage-Meessen L."/>
            <person name="Balint B."/>
            <person name="Merenyi Z."/>
            <person name="de Eugenio L."/>
            <person name="Morin E."/>
            <person name="Martinez A.T."/>
            <person name="Baldrian P."/>
            <person name="Stursova M."/>
            <person name="Martinez M.J."/>
            <person name="Novotny C."/>
            <person name="Magnuson J.K."/>
            <person name="Spatafora J.W."/>
            <person name="Maurice S."/>
            <person name="Pangilinan J."/>
            <person name="Andreopoulos W."/>
            <person name="LaButti K."/>
            <person name="Hundley H."/>
            <person name="Na H."/>
            <person name="Kuo A."/>
            <person name="Barry K."/>
            <person name="Lipzen A."/>
            <person name="Henrissat B."/>
            <person name="Riley R."/>
            <person name="Ahrendt S."/>
            <person name="Nagy L.G."/>
            <person name="Grigoriev I.V."/>
            <person name="Martin F."/>
            <person name="Rosso M.N."/>
        </authorList>
    </citation>
    <scope>NUCLEOTIDE SEQUENCE</scope>
    <source>
        <strain evidence="1">CBS 384.51</strain>
    </source>
</reference>
<evidence type="ECO:0000313" key="2">
    <source>
        <dbReference type="Proteomes" id="UP001055072"/>
    </source>
</evidence>
<dbReference type="Proteomes" id="UP001055072">
    <property type="component" value="Unassembled WGS sequence"/>
</dbReference>